<feature type="region of interest" description="Disordered" evidence="1">
    <location>
        <begin position="297"/>
        <end position="321"/>
    </location>
</feature>
<feature type="compositionally biased region" description="Polar residues" evidence="1">
    <location>
        <begin position="302"/>
        <end position="313"/>
    </location>
</feature>
<protein>
    <recommendedName>
        <fullName evidence="2">A-factor biosynthesis hotdog domain-containing protein</fullName>
    </recommendedName>
</protein>
<accession>A0A2A6FNY3</accession>
<reference evidence="4" key="1">
    <citation type="submission" date="2017-03" db="EMBL/GenBank/DDBJ databases">
        <authorList>
            <person name="Lund M.B."/>
        </authorList>
    </citation>
    <scope>NUCLEOTIDE SEQUENCE [LARGE SCALE GENOMIC DNA]</scope>
</reference>
<comment type="caution">
    <text evidence="3">The sequence shown here is derived from an EMBL/GenBank/DDBJ whole genome shotgun (WGS) entry which is preliminary data.</text>
</comment>
<evidence type="ECO:0000256" key="1">
    <source>
        <dbReference type="SAM" id="MobiDB-lite"/>
    </source>
</evidence>
<dbReference type="Pfam" id="PF03756">
    <property type="entry name" value="AfsA"/>
    <property type="match status" value="1"/>
</dbReference>
<feature type="region of interest" description="Disordered" evidence="1">
    <location>
        <begin position="1"/>
        <end position="20"/>
    </location>
</feature>
<sequence>MHHPRHTNRRDTARDNGSDRMRVLVHKRRGDQVVLGAIQERSPGGFKVSLSAAGLETFLQGRSTNIQPMIIAEALRQATILAAHELFDVPRGWAFLMDRLVVDLTELPEQPDLSAVGLSLSTRDVVTRNGRLSSLVSEVVFLVNDVRVAHGEGYLRVLEPRVYARLRGQREISSSLPSPGLEGGFRLHDVSTGPQRRWHVSIDPGDPFFFDHPVDHVPGMILFAAAIDGVSRASGVSANDLAFFDGVFDRFVELTEPLSLIVDLHMMAADHLEFEVSADGSRGSHAFRARLLVRPGPAVAQPGTSSVRGPTSRESVDRAQTADATHTIAAACVP</sequence>
<evidence type="ECO:0000259" key="2">
    <source>
        <dbReference type="Pfam" id="PF03756"/>
    </source>
</evidence>
<gene>
    <name evidence="3" type="ORF">B5766_12775</name>
</gene>
<dbReference type="AlphaFoldDB" id="A0A2A6FNY3"/>
<proteinExistence type="predicted"/>
<dbReference type="Proteomes" id="UP000219994">
    <property type="component" value="Unassembled WGS sequence"/>
</dbReference>
<feature type="compositionally biased region" description="Basic and acidic residues" evidence="1">
    <location>
        <begin position="9"/>
        <end position="20"/>
    </location>
</feature>
<dbReference type="EMBL" id="NAEP01000069">
    <property type="protein sequence ID" value="PDQ34103.1"/>
    <property type="molecule type" value="Genomic_DNA"/>
</dbReference>
<evidence type="ECO:0000313" key="4">
    <source>
        <dbReference type="Proteomes" id="UP000219994"/>
    </source>
</evidence>
<organism evidence="3 4">
    <name type="scientific">Candidatus Lumbricidiphila eiseniae</name>
    <dbReference type="NCBI Taxonomy" id="1969409"/>
    <lineage>
        <taxon>Bacteria</taxon>
        <taxon>Bacillati</taxon>
        <taxon>Actinomycetota</taxon>
        <taxon>Actinomycetes</taxon>
        <taxon>Micrococcales</taxon>
        <taxon>Microbacteriaceae</taxon>
        <taxon>Candidatus Lumbricidiphila</taxon>
    </lineage>
</organism>
<dbReference type="InterPro" id="IPR005509">
    <property type="entry name" value="AfsA_hotdog_dom"/>
</dbReference>
<evidence type="ECO:0000313" key="3">
    <source>
        <dbReference type="EMBL" id="PDQ34103.1"/>
    </source>
</evidence>
<feature type="domain" description="A-factor biosynthesis hotdog" evidence="2">
    <location>
        <begin position="24"/>
        <end position="153"/>
    </location>
</feature>
<name>A0A2A6FNY3_9MICO</name>